<dbReference type="EC" id="2.1.1.100" evidence="6"/>
<proteinExistence type="predicted"/>
<name>A0ABT2C713_9BURK</name>
<dbReference type="Gene3D" id="1.20.120.1630">
    <property type="match status" value="1"/>
</dbReference>
<dbReference type="InterPro" id="IPR054851">
    <property type="entry name" value="Isoprenylcys_mtase"/>
</dbReference>
<gene>
    <name evidence="6" type="ORF">NX786_27890</name>
</gene>
<evidence type="ECO:0000256" key="2">
    <source>
        <dbReference type="ARBA" id="ARBA00022692"/>
    </source>
</evidence>
<dbReference type="Pfam" id="PF04140">
    <property type="entry name" value="ICMT"/>
    <property type="match status" value="1"/>
</dbReference>
<evidence type="ECO:0000256" key="4">
    <source>
        <dbReference type="ARBA" id="ARBA00023136"/>
    </source>
</evidence>
<evidence type="ECO:0000313" key="7">
    <source>
        <dbReference type="Proteomes" id="UP001165263"/>
    </source>
</evidence>
<keyword evidence="2 5" id="KW-0812">Transmembrane</keyword>
<keyword evidence="4 5" id="KW-0472">Membrane</keyword>
<dbReference type="NCBIfam" id="NF040696">
    <property type="entry name" value="isopcys_mtase"/>
    <property type="match status" value="1"/>
</dbReference>
<evidence type="ECO:0000256" key="1">
    <source>
        <dbReference type="ARBA" id="ARBA00004141"/>
    </source>
</evidence>
<feature type="transmembrane region" description="Helical" evidence="5">
    <location>
        <begin position="73"/>
        <end position="94"/>
    </location>
</feature>
<keyword evidence="7" id="KW-1185">Reference proteome</keyword>
<reference evidence="6" key="1">
    <citation type="submission" date="2022-08" db="EMBL/GenBank/DDBJ databases">
        <title>Reclassification of Massilia species as members of the genera Telluria, Duganella, Pseudoduganella, Mokoshia gen. nov. and Zemynaea gen. nov. using orthogonal and non-orthogonal genome-based approaches.</title>
        <authorList>
            <person name="Bowman J.P."/>
        </authorList>
    </citation>
    <scope>NUCLEOTIDE SEQUENCE</scope>
    <source>
        <strain evidence="6">LMG 11547</strain>
    </source>
</reference>
<organism evidence="6 7">
    <name type="scientific">Telluria mixta</name>
    <dbReference type="NCBI Taxonomy" id="34071"/>
    <lineage>
        <taxon>Bacteria</taxon>
        <taxon>Pseudomonadati</taxon>
        <taxon>Pseudomonadota</taxon>
        <taxon>Betaproteobacteria</taxon>
        <taxon>Burkholderiales</taxon>
        <taxon>Oxalobacteraceae</taxon>
        <taxon>Telluria group</taxon>
        <taxon>Telluria</taxon>
    </lineage>
</organism>
<keyword evidence="6" id="KW-0808">Transferase</keyword>
<dbReference type="EMBL" id="JANUHC010000013">
    <property type="protein sequence ID" value="MCS0633162.1"/>
    <property type="molecule type" value="Genomic_DNA"/>
</dbReference>
<protein>
    <submittedName>
        <fullName evidence="6">Protein-S-isoprenylcysteine O-methyltransferase</fullName>
        <ecNumber evidence="6">2.1.1.100</ecNumber>
    </submittedName>
</protein>
<keyword evidence="3 5" id="KW-1133">Transmembrane helix</keyword>
<feature type="transmembrane region" description="Helical" evidence="5">
    <location>
        <begin position="132"/>
        <end position="162"/>
    </location>
</feature>
<keyword evidence="6" id="KW-0489">Methyltransferase</keyword>
<dbReference type="PANTHER" id="PTHR12714:SF9">
    <property type="entry name" value="PROTEIN-S-ISOPRENYLCYSTEINE O-METHYLTRANSFERASE"/>
    <property type="match status" value="1"/>
</dbReference>
<accession>A0ABT2C713</accession>
<feature type="transmembrane region" description="Helical" evidence="5">
    <location>
        <begin position="6"/>
        <end position="25"/>
    </location>
</feature>
<dbReference type="InterPro" id="IPR007269">
    <property type="entry name" value="ICMT_MeTrfase"/>
</dbReference>
<comment type="subcellular location">
    <subcellularLocation>
        <location evidence="1">Membrane</location>
        <topology evidence="1">Multi-pass membrane protein</topology>
    </subcellularLocation>
</comment>
<sequence>MHHADMFDVVFLAMFALCVVIRAPIEVRNKRIRAVESRAGVFEKFCLLLVLTGSTTLPLLYLFTPWFDFADYAVRPGVGGTGTALAVLGLFLFWKSHRALGRQFSPTLELKEAHHLVAEGIYTRIRHPMYTALFLIAGAQLLLIGNAVVGPAFLLAFSILYASRIEHEEDMMLDHFGEAYADYKARTHRLLPFFRQ</sequence>
<evidence type="ECO:0000256" key="3">
    <source>
        <dbReference type="ARBA" id="ARBA00022989"/>
    </source>
</evidence>
<evidence type="ECO:0000256" key="5">
    <source>
        <dbReference type="SAM" id="Phobius"/>
    </source>
</evidence>
<dbReference type="RefSeq" id="WP_259452149.1">
    <property type="nucleotide sequence ID" value="NZ_CP119520.1"/>
</dbReference>
<dbReference type="Proteomes" id="UP001165263">
    <property type="component" value="Unassembled WGS sequence"/>
</dbReference>
<feature type="transmembrane region" description="Helical" evidence="5">
    <location>
        <begin position="45"/>
        <end position="67"/>
    </location>
</feature>
<dbReference type="GO" id="GO:0032259">
    <property type="term" value="P:methylation"/>
    <property type="evidence" value="ECO:0007669"/>
    <property type="project" value="UniProtKB-KW"/>
</dbReference>
<evidence type="ECO:0000313" key="6">
    <source>
        <dbReference type="EMBL" id="MCS0633162.1"/>
    </source>
</evidence>
<dbReference type="GO" id="GO:0004671">
    <property type="term" value="F:protein C-terminal S-isoprenylcysteine carboxyl O-methyltransferase activity"/>
    <property type="evidence" value="ECO:0007669"/>
    <property type="project" value="UniProtKB-EC"/>
</dbReference>
<comment type="caution">
    <text evidence="6">The sequence shown here is derived from an EMBL/GenBank/DDBJ whole genome shotgun (WGS) entry which is preliminary data.</text>
</comment>
<dbReference type="PANTHER" id="PTHR12714">
    <property type="entry name" value="PROTEIN-S ISOPRENYLCYSTEINE O-METHYLTRANSFERASE"/>
    <property type="match status" value="1"/>
</dbReference>